<protein>
    <submittedName>
        <fullName evidence="3">GGDEF domain-containing protein</fullName>
    </submittedName>
</protein>
<feature type="transmembrane region" description="Helical" evidence="1">
    <location>
        <begin position="94"/>
        <end position="115"/>
    </location>
</feature>
<evidence type="ECO:0000259" key="2">
    <source>
        <dbReference type="PROSITE" id="PS50887"/>
    </source>
</evidence>
<organism evidence="3 4">
    <name type="scientific">Paractinoplanes ovalisporus</name>
    <dbReference type="NCBI Taxonomy" id="2810368"/>
    <lineage>
        <taxon>Bacteria</taxon>
        <taxon>Bacillati</taxon>
        <taxon>Actinomycetota</taxon>
        <taxon>Actinomycetes</taxon>
        <taxon>Micromonosporales</taxon>
        <taxon>Micromonosporaceae</taxon>
        <taxon>Paractinoplanes</taxon>
    </lineage>
</organism>
<name>A0ABS2A2G6_9ACTN</name>
<feature type="transmembrane region" description="Helical" evidence="1">
    <location>
        <begin position="285"/>
        <end position="312"/>
    </location>
</feature>
<evidence type="ECO:0000313" key="4">
    <source>
        <dbReference type="Proteomes" id="UP000632138"/>
    </source>
</evidence>
<dbReference type="PROSITE" id="PS50887">
    <property type="entry name" value="GGDEF"/>
    <property type="match status" value="1"/>
</dbReference>
<feature type="domain" description="GGDEF" evidence="2">
    <location>
        <begin position="349"/>
        <end position="473"/>
    </location>
</feature>
<dbReference type="EMBL" id="JAENHP010000001">
    <property type="protein sequence ID" value="MBM2614020.1"/>
    <property type="molecule type" value="Genomic_DNA"/>
</dbReference>
<dbReference type="PANTHER" id="PTHR46663">
    <property type="entry name" value="DIGUANYLATE CYCLASE DGCT-RELATED"/>
    <property type="match status" value="1"/>
</dbReference>
<feature type="transmembrane region" description="Helical" evidence="1">
    <location>
        <begin position="7"/>
        <end position="27"/>
    </location>
</feature>
<proteinExistence type="predicted"/>
<dbReference type="NCBIfam" id="TIGR00254">
    <property type="entry name" value="GGDEF"/>
    <property type="match status" value="1"/>
</dbReference>
<feature type="transmembrane region" description="Helical" evidence="1">
    <location>
        <begin position="216"/>
        <end position="235"/>
    </location>
</feature>
<keyword evidence="1" id="KW-0812">Transmembrane</keyword>
<dbReference type="SUPFAM" id="SSF55073">
    <property type="entry name" value="Nucleotide cyclase"/>
    <property type="match status" value="1"/>
</dbReference>
<dbReference type="Gene3D" id="3.30.70.270">
    <property type="match status" value="1"/>
</dbReference>
<evidence type="ECO:0000313" key="3">
    <source>
        <dbReference type="EMBL" id="MBM2614020.1"/>
    </source>
</evidence>
<dbReference type="RefSeq" id="WP_203373946.1">
    <property type="nucleotide sequence ID" value="NZ_JAENHP010000001.1"/>
</dbReference>
<feature type="transmembrane region" description="Helical" evidence="1">
    <location>
        <begin position="187"/>
        <end position="204"/>
    </location>
</feature>
<accession>A0ABS2A2G6</accession>
<reference evidence="3 4" key="1">
    <citation type="submission" date="2021-01" db="EMBL/GenBank/DDBJ databases">
        <title>Actinoplanes sp. nov. LDG1-06 isolated from lichen.</title>
        <authorList>
            <person name="Saeng-In P."/>
            <person name="Phongsopitanun W."/>
            <person name="Kanchanasin P."/>
            <person name="Yuki M."/>
            <person name="Kudo T."/>
            <person name="Ohkuma M."/>
            <person name="Tanasupawat S."/>
        </authorList>
    </citation>
    <scope>NUCLEOTIDE SEQUENCE [LARGE SCALE GENOMIC DNA]</scope>
    <source>
        <strain evidence="3 4">LDG1-06</strain>
    </source>
</reference>
<keyword evidence="1" id="KW-0472">Membrane</keyword>
<feature type="transmembrane region" description="Helical" evidence="1">
    <location>
        <begin position="63"/>
        <end position="82"/>
    </location>
</feature>
<keyword evidence="1" id="KW-1133">Transmembrane helix</keyword>
<dbReference type="InterPro" id="IPR043128">
    <property type="entry name" value="Rev_trsase/Diguanyl_cyclase"/>
</dbReference>
<feature type="transmembrane region" description="Helical" evidence="1">
    <location>
        <begin position="127"/>
        <end position="148"/>
    </location>
</feature>
<feature type="transmembrane region" description="Helical" evidence="1">
    <location>
        <begin position="33"/>
        <end position="51"/>
    </location>
</feature>
<feature type="transmembrane region" description="Helical" evidence="1">
    <location>
        <begin position="154"/>
        <end position="175"/>
    </location>
</feature>
<comment type="caution">
    <text evidence="3">The sequence shown here is derived from an EMBL/GenBank/DDBJ whole genome shotgun (WGS) entry which is preliminary data.</text>
</comment>
<keyword evidence="4" id="KW-1185">Reference proteome</keyword>
<evidence type="ECO:0000256" key="1">
    <source>
        <dbReference type="SAM" id="Phobius"/>
    </source>
</evidence>
<dbReference type="InterPro" id="IPR052163">
    <property type="entry name" value="DGC-Regulatory_Protein"/>
</dbReference>
<dbReference type="PANTHER" id="PTHR46663:SF2">
    <property type="entry name" value="GGDEF DOMAIN-CONTAINING PROTEIN"/>
    <property type="match status" value="1"/>
</dbReference>
<sequence>MTKPLRAQLAAVAVFAVAVQVLLPWLPVGFGRALADVLIAVPAGFASYFYWRRIRHETGRARASVLVGAVAGGFWSLANLMFLADDIFHEPPIYLAGNLSALVAAVLLPVGVYLHAPPTRGANRYRALLDVAAVSGAVFALAWVHVLAQAAGNTGYTFASALTAFEVLAAAVAVVTMSQNLPGRTGYAPRTLGAASVTLAAIAMTGLHNSIEGHPWYAHGVGGGYLLAAGLALVASRLETPREAPAGASRHFSGVWAFLPYVPFLLAVAASAAEQLRDGSLSPVLVWVLLATFTLVLVRQFLTVAIVGGLAVKLEQQRTELAHQAHHDALTGLHNRAAFHKLGAALVRAEATVLLIDLDRFKPINDRLGHAAGDEALTVVARRLLGAVRPEDLIARIGGDEFALVLPGPPGDDAAARIRTALTAPMSIRGETVSVGASVGAATTTGNRPLDDLLHEADTAMYAAKSARVRVRV</sequence>
<dbReference type="InterPro" id="IPR000160">
    <property type="entry name" value="GGDEF_dom"/>
</dbReference>
<dbReference type="Proteomes" id="UP000632138">
    <property type="component" value="Unassembled WGS sequence"/>
</dbReference>
<dbReference type="SMART" id="SM00267">
    <property type="entry name" value="GGDEF"/>
    <property type="match status" value="1"/>
</dbReference>
<dbReference type="CDD" id="cd01949">
    <property type="entry name" value="GGDEF"/>
    <property type="match status" value="1"/>
</dbReference>
<dbReference type="Pfam" id="PF00990">
    <property type="entry name" value="GGDEF"/>
    <property type="match status" value="1"/>
</dbReference>
<feature type="transmembrane region" description="Helical" evidence="1">
    <location>
        <begin position="255"/>
        <end position="273"/>
    </location>
</feature>
<dbReference type="InterPro" id="IPR029787">
    <property type="entry name" value="Nucleotide_cyclase"/>
</dbReference>
<gene>
    <name evidence="3" type="ORF">JIG36_00430</name>
</gene>